<keyword evidence="3" id="KW-0378">Hydrolase</keyword>
<gene>
    <name evidence="3" type="primary">glgX_1</name>
    <name evidence="3" type="ORF">HDCHBGLK_02799</name>
</gene>
<dbReference type="Pfam" id="PF00128">
    <property type="entry name" value="Alpha-amylase"/>
    <property type="match status" value="1"/>
</dbReference>
<protein>
    <submittedName>
        <fullName evidence="3">Glycogen operon protein GlgX</fullName>
        <ecNumber evidence="3">3.2.1.-</ecNumber>
    </submittedName>
</protein>
<dbReference type="SUPFAM" id="SSF51445">
    <property type="entry name" value="(Trans)glycosidases"/>
    <property type="match status" value="1"/>
</dbReference>
<organism evidence="3 4">
    <name type="scientific">Clostridium scindens (strain ATCC 35704 / DSM 5676 / VPI 13733 / 19)</name>
    <dbReference type="NCBI Taxonomy" id="411468"/>
    <lineage>
        <taxon>Bacteria</taxon>
        <taxon>Bacillati</taxon>
        <taxon>Bacillota</taxon>
        <taxon>Clostridia</taxon>
        <taxon>Lachnospirales</taxon>
        <taxon>Lachnospiraceae</taxon>
    </lineage>
</organism>
<dbReference type="InterPro" id="IPR006047">
    <property type="entry name" value="GH13_cat_dom"/>
</dbReference>
<dbReference type="GeneID" id="62696989"/>
<sequence length="563" mass="64214">MKEIKGRPLPLGVTILEDEVNFSVAVPEGKECRLLLYRTGESEPCAAYPMDMDVGEVRYLALKGLAPSDYEYNYMIDGEVVADPYAKALAGREVWGRKREMQNHEVRGILYAREYDWEGDRPLRLPYHRVIAYSLHVRGFTKHFSSQVKNKGTFLGVVEKIPYLTELGINQIHLMPVYDFEECLQYRNYWGYGDAYCFAPKASYSASGDAVRELKDMVKACHKAGIEVVLEMPFTGTVPKQMIEECLRYYMMEYHVDGFILNPVVAPMEGIYADPVLKKTKIMVHQLGFQTVMRRFLKGDEGMVPEVMHWLRHNSREEGIFNYIANHNGFTLCDLVSYDGKHNEANGENNQDGPDYNFSWNCGAEGPTRKKGVLELRDRQMKNAFALVLLAQGTPCILAGDEFANSQKGNNNVYCQDNLTGWLDWRKLEREEELFAFVKGLIAIRKGYPVFCPEEELRGMDQTCCGVPDVSYHGENAWQAPSEVSSRQLGVYYSGAVLEGEDCFVAYNMHWLKHTFALPALPKGKKWYKIASTEDGILKKAELLKNQRSVELDERTVMMLAGR</sequence>
<evidence type="ECO:0000313" key="3">
    <source>
        <dbReference type="EMBL" id="QBF75390.1"/>
    </source>
</evidence>
<dbReference type="SUPFAM" id="SSF51011">
    <property type="entry name" value="Glycosyl hydrolase domain"/>
    <property type="match status" value="1"/>
</dbReference>
<dbReference type="GO" id="GO:0005975">
    <property type="term" value="P:carbohydrate metabolic process"/>
    <property type="evidence" value="ECO:0007669"/>
    <property type="project" value="InterPro"/>
</dbReference>
<dbReference type="InterPro" id="IPR014756">
    <property type="entry name" value="Ig_E-set"/>
</dbReference>
<dbReference type="Gene3D" id="3.20.20.80">
    <property type="entry name" value="Glycosidases"/>
    <property type="match status" value="2"/>
</dbReference>
<evidence type="ECO:0000259" key="2">
    <source>
        <dbReference type="SMART" id="SM00642"/>
    </source>
</evidence>
<dbReference type="OrthoDB" id="9761875at2"/>
<evidence type="ECO:0000313" key="4">
    <source>
        <dbReference type="Proteomes" id="UP000289664"/>
    </source>
</evidence>
<dbReference type="CDD" id="cd11234">
    <property type="entry name" value="E_set_GDE_N"/>
    <property type="match status" value="1"/>
</dbReference>
<dbReference type="EMBL" id="CP036170">
    <property type="protein sequence ID" value="QBF75390.1"/>
    <property type="molecule type" value="Genomic_DNA"/>
</dbReference>
<comment type="similarity">
    <text evidence="1">Belongs to the glycosyl hydrolase 13 family.</text>
</comment>
<dbReference type="InterPro" id="IPR013783">
    <property type="entry name" value="Ig-like_fold"/>
</dbReference>
<dbReference type="InterPro" id="IPR017853">
    <property type="entry name" value="GH"/>
</dbReference>
<evidence type="ECO:0000256" key="1">
    <source>
        <dbReference type="ARBA" id="ARBA00008061"/>
    </source>
</evidence>
<dbReference type="Gene3D" id="2.60.40.1180">
    <property type="entry name" value="Golgi alpha-mannosidase II"/>
    <property type="match status" value="1"/>
</dbReference>
<dbReference type="SUPFAM" id="SSF81296">
    <property type="entry name" value="E set domains"/>
    <property type="match status" value="1"/>
</dbReference>
<keyword evidence="4" id="KW-1185">Reference proteome</keyword>
<keyword evidence="3" id="KW-0326">Glycosidase</keyword>
<name>A0A494WUJ4_CLOS5</name>
<accession>A0A494WUJ4</accession>
<dbReference type="KEGG" id="csci:HDCHBGLK_02799"/>
<dbReference type="SMART" id="SM00642">
    <property type="entry name" value="Aamy"/>
    <property type="match status" value="1"/>
</dbReference>
<feature type="domain" description="Glycosyl hydrolase family 13 catalytic" evidence="2">
    <location>
        <begin position="134"/>
        <end position="445"/>
    </location>
</feature>
<dbReference type="RefSeq" id="WP_009248981.1">
    <property type="nucleotide sequence ID" value="NZ_CP036170.1"/>
</dbReference>
<dbReference type="InterPro" id="IPR013780">
    <property type="entry name" value="Glyco_hydro_b"/>
</dbReference>
<dbReference type="Proteomes" id="UP000289664">
    <property type="component" value="Chromosome"/>
</dbReference>
<dbReference type="GO" id="GO:0016798">
    <property type="term" value="F:hydrolase activity, acting on glycosyl bonds"/>
    <property type="evidence" value="ECO:0007669"/>
    <property type="project" value="UniProtKB-KW"/>
</dbReference>
<dbReference type="AlphaFoldDB" id="A0A494WUJ4"/>
<dbReference type="Gene3D" id="2.60.40.10">
    <property type="entry name" value="Immunoglobulins"/>
    <property type="match status" value="1"/>
</dbReference>
<proteinExistence type="inferred from homology"/>
<reference evidence="3 4" key="1">
    <citation type="journal article" date="2019" name="Appl. Environ. Microbiol.">
        <title>Clostridium scindens ATCC 35704: integration of nutritional requirements, the complete genome sequence, and global transcriptional responses to bile acids.</title>
        <authorList>
            <person name="Devendran S."/>
            <person name="Shrestha R."/>
            <person name="Alves J.M.P."/>
            <person name="Wolf P.G."/>
            <person name="Ly L."/>
            <person name="Hernandez A.G."/>
            <person name="Mendez-Garcia C."/>
            <person name="Inboden A."/>
            <person name="Wiley J."/>
            <person name="Paul O."/>
            <person name="Allen A."/>
            <person name="Springer E."/>
            <person name="Wright C.L."/>
            <person name="Fields C.J."/>
            <person name="Daniel S.L."/>
            <person name="Ridlon J.M."/>
        </authorList>
    </citation>
    <scope>NUCLEOTIDE SEQUENCE [LARGE SCALE GENOMIC DNA]</scope>
    <source>
        <strain evidence="3 4">ATCC 35704</strain>
    </source>
</reference>
<dbReference type="EC" id="3.2.1.-" evidence="3"/>
<dbReference type="PANTHER" id="PTHR43002">
    <property type="entry name" value="GLYCOGEN DEBRANCHING ENZYME"/>
    <property type="match status" value="1"/>
</dbReference>